<dbReference type="EMBL" id="CAXITT010000676">
    <property type="protein sequence ID" value="CAL1545101.1"/>
    <property type="molecule type" value="Genomic_DNA"/>
</dbReference>
<feature type="non-terminal residue" evidence="2">
    <location>
        <position position="125"/>
    </location>
</feature>
<comment type="caution">
    <text evidence="2">The sequence shown here is derived from an EMBL/GenBank/DDBJ whole genome shotgun (WGS) entry which is preliminary data.</text>
</comment>
<evidence type="ECO:0000313" key="2">
    <source>
        <dbReference type="EMBL" id="CAL1545101.1"/>
    </source>
</evidence>
<dbReference type="Pfam" id="PF00041">
    <property type="entry name" value="fn3"/>
    <property type="match status" value="1"/>
</dbReference>
<accession>A0AAV2IDV5</accession>
<dbReference type="InterPro" id="IPR003961">
    <property type="entry name" value="FN3_dom"/>
</dbReference>
<organism evidence="2 3">
    <name type="scientific">Lymnaea stagnalis</name>
    <name type="common">Great pond snail</name>
    <name type="synonym">Helix stagnalis</name>
    <dbReference type="NCBI Taxonomy" id="6523"/>
    <lineage>
        <taxon>Eukaryota</taxon>
        <taxon>Metazoa</taxon>
        <taxon>Spiralia</taxon>
        <taxon>Lophotrochozoa</taxon>
        <taxon>Mollusca</taxon>
        <taxon>Gastropoda</taxon>
        <taxon>Heterobranchia</taxon>
        <taxon>Euthyneura</taxon>
        <taxon>Panpulmonata</taxon>
        <taxon>Hygrophila</taxon>
        <taxon>Lymnaeoidea</taxon>
        <taxon>Lymnaeidae</taxon>
        <taxon>Lymnaea</taxon>
    </lineage>
</organism>
<proteinExistence type="predicted"/>
<protein>
    <recommendedName>
        <fullName evidence="1">Fibronectin type-III domain-containing protein</fullName>
    </recommendedName>
</protein>
<dbReference type="Proteomes" id="UP001497497">
    <property type="component" value="Unassembled WGS sequence"/>
</dbReference>
<dbReference type="InterPro" id="IPR036116">
    <property type="entry name" value="FN3_sf"/>
</dbReference>
<name>A0AAV2IDV5_LYMST</name>
<dbReference type="AlphaFoldDB" id="A0AAV2IDV5"/>
<keyword evidence="3" id="KW-1185">Reference proteome</keyword>
<dbReference type="InterPro" id="IPR013783">
    <property type="entry name" value="Ig-like_fold"/>
</dbReference>
<dbReference type="Gene3D" id="2.60.40.10">
    <property type="entry name" value="Immunoglobulins"/>
    <property type="match status" value="1"/>
</dbReference>
<evidence type="ECO:0000259" key="1">
    <source>
        <dbReference type="Pfam" id="PF00041"/>
    </source>
</evidence>
<sequence length="125" mass="13770">MVARPSGVSVLGLTPGTEYNFTVLSILQGNDCYDDSVFPTHFTFETRPAPTGKLNERSSNLHNIPYVLRFGPSEGRVARYNITVGAKSYEVFNSELTIKDLTPDTQYGYTITAYNKHGVGSEEVA</sequence>
<gene>
    <name evidence="2" type="ORF">GSLYS_00018601001</name>
</gene>
<feature type="domain" description="Fibronectin type-III" evidence="1">
    <location>
        <begin position="68"/>
        <end position="122"/>
    </location>
</feature>
<dbReference type="SUPFAM" id="SSF49265">
    <property type="entry name" value="Fibronectin type III"/>
    <property type="match status" value="1"/>
</dbReference>
<evidence type="ECO:0000313" key="3">
    <source>
        <dbReference type="Proteomes" id="UP001497497"/>
    </source>
</evidence>
<reference evidence="2 3" key="1">
    <citation type="submission" date="2024-04" db="EMBL/GenBank/DDBJ databases">
        <authorList>
            <consortium name="Genoscope - CEA"/>
            <person name="William W."/>
        </authorList>
    </citation>
    <scope>NUCLEOTIDE SEQUENCE [LARGE SCALE GENOMIC DNA]</scope>
</reference>